<evidence type="ECO:0000313" key="2">
    <source>
        <dbReference type="Proteomes" id="UP000199800"/>
    </source>
</evidence>
<evidence type="ECO:0000313" key="1">
    <source>
        <dbReference type="EMBL" id="SES68386.1"/>
    </source>
</evidence>
<organism evidence="1 2">
    <name type="scientific">[Clostridium] polysaccharolyticum</name>
    <dbReference type="NCBI Taxonomy" id="29364"/>
    <lineage>
        <taxon>Bacteria</taxon>
        <taxon>Bacillati</taxon>
        <taxon>Bacillota</taxon>
        <taxon>Clostridia</taxon>
        <taxon>Lachnospirales</taxon>
        <taxon>Lachnospiraceae</taxon>
    </lineage>
</organism>
<protein>
    <recommendedName>
        <fullName evidence="3">DUF2313 domain-containing protein</fullName>
    </recommendedName>
</protein>
<dbReference type="Proteomes" id="UP000199800">
    <property type="component" value="Unassembled WGS sequence"/>
</dbReference>
<gene>
    <name evidence="1" type="ORF">SAMN04487772_10219</name>
</gene>
<dbReference type="InterPro" id="IPR018755">
    <property type="entry name" value="Phage_Mu_Gp48"/>
</dbReference>
<proteinExistence type="predicted"/>
<dbReference type="Pfam" id="PF10076">
    <property type="entry name" value="Phage_Mu_Gp48"/>
    <property type="match status" value="1"/>
</dbReference>
<dbReference type="OrthoDB" id="1851194at2"/>
<name>A0A1H9YH69_9FIRM</name>
<dbReference type="RefSeq" id="WP_092475294.1">
    <property type="nucleotide sequence ID" value="NZ_FOHN01000002.1"/>
</dbReference>
<dbReference type="AlphaFoldDB" id="A0A1H9YH69"/>
<dbReference type="EMBL" id="FOHN01000002">
    <property type="protein sequence ID" value="SES68386.1"/>
    <property type="molecule type" value="Genomic_DNA"/>
</dbReference>
<reference evidence="1 2" key="1">
    <citation type="submission" date="2016-10" db="EMBL/GenBank/DDBJ databases">
        <authorList>
            <person name="de Groot N.N."/>
        </authorList>
    </citation>
    <scope>NUCLEOTIDE SEQUENCE [LARGE SCALE GENOMIC DNA]</scope>
    <source>
        <strain evidence="1 2">DSM 1801</strain>
    </source>
</reference>
<accession>A0A1H9YH69</accession>
<keyword evidence="2" id="KW-1185">Reference proteome</keyword>
<sequence length="179" mass="20752">MERNNLIEYLPPYMIKFKEMQQIMSTEDKEMDVVDASIQLLLNNAFIDDCNEDGIKVYEKLLKITPSRTESLESRKARVSLRWNDRIPYTLKILINRINGLCGINNYELDADWENYYFHLIVHLELFSEVKTLETILDEMLPLNISYDISNVIECKPYGNTYIAGTVTSTEIIQVGGVS</sequence>
<dbReference type="STRING" id="29364.SAMN04487772_10219"/>
<evidence type="ECO:0008006" key="3">
    <source>
        <dbReference type="Google" id="ProtNLM"/>
    </source>
</evidence>